<evidence type="ECO:0000256" key="2">
    <source>
        <dbReference type="ARBA" id="ARBA00022723"/>
    </source>
</evidence>
<reference evidence="7 8" key="1">
    <citation type="submission" date="2024-05" db="EMBL/GenBank/DDBJ databases">
        <authorList>
            <person name="Wallberg A."/>
        </authorList>
    </citation>
    <scope>NUCLEOTIDE SEQUENCE [LARGE SCALE GENOMIC DNA]</scope>
</reference>
<dbReference type="InterPro" id="IPR001117">
    <property type="entry name" value="Cu-oxidase_2nd"/>
</dbReference>
<accession>A0AAV2RSQ6</accession>
<keyword evidence="3" id="KW-0560">Oxidoreductase</keyword>
<evidence type="ECO:0000256" key="4">
    <source>
        <dbReference type="ARBA" id="ARBA00023008"/>
    </source>
</evidence>
<keyword evidence="8" id="KW-1185">Reference proteome</keyword>
<feature type="non-terminal residue" evidence="7">
    <location>
        <position position="332"/>
    </location>
</feature>
<evidence type="ECO:0000313" key="7">
    <source>
        <dbReference type="EMBL" id="CAL4133407.1"/>
    </source>
</evidence>
<dbReference type="Gene3D" id="2.60.40.420">
    <property type="entry name" value="Cupredoxins - blue copper proteins"/>
    <property type="match status" value="2"/>
</dbReference>
<dbReference type="Proteomes" id="UP001497623">
    <property type="component" value="Unassembled WGS sequence"/>
</dbReference>
<dbReference type="SUPFAM" id="SSF49503">
    <property type="entry name" value="Cupredoxins"/>
    <property type="match status" value="2"/>
</dbReference>
<evidence type="ECO:0000259" key="5">
    <source>
        <dbReference type="Pfam" id="PF00394"/>
    </source>
</evidence>
<sequence>GKRYRFRLLNTAGLNCPITFSIDEHPFTVIATDGHPIAPVNASSLVISSGERWDIILWSNKTNGTYWMKFMGSVDCVKPSSHQFALLEYTDLQETEYHPDQDILAQMNMKPPYTNSIPPGVQINSLNIACFKDKICAADLRSLSPLTNDLTSEKADHTLYLAFQMTFISNKHHYSEKYYSITKMPKNQRIKSAQTNDLSLKLPVSPLLTSKHEMPHCNAESPPNASMCHEDHCECLHMYHLPIGATVDLIFIDEGKFNNENHIIHLHGYHFWVLEQYRPEVIDGASITRAKAMEMDQKGLIKRNLVNPVLKDSVTIPDGGYTIVRLKTINPG</sequence>
<dbReference type="InterPro" id="IPR011706">
    <property type="entry name" value="Cu-oxidase_C"/>
</dbReference>
<dbReference type="Pfam" id="PF00394">
    <property type="entry name" value="Cu-oxidase"/>
    <property type="match status" value="1"/>
</dbReference>
<feature type="non-terminal residue" evidence="7">
    <location>
        <position position="1"/>
    </location>
</feature>
<dbReference type="PANTHER" id="PTHR11709:SF394">
    <property type="entry name" value="FI03373P-RELATED"/>
    <property type="match status" value="1"/>
</dbReference>
<gene>
    <name evidence="7" type="ORF">MNOR_LOCUS27184</name>
</gene>
<evidence type="ECO:0000259" key="6">
    <source>
        <dbReference type="Pfam" id="PF07731"/>
    </source>
</evidence>
<evidence type="ECO:0000256" key="1">
    <source>
        <dbReference type="ARBA" id="ARBA00010609"/>
    </source>
</evidence>
<comment type="similarity">
    <text evidence="1">Belongs to the multicopper oxidase family.</text>
</comment>
<comment type="caution">
    <text evidence="7">The sequence shown here is derived from an EMBL/GenBank/DDBJ whole genome shotgun (WGS) entry which is preliminary data.</text>
</comment>
<dbReference type="AlphaFoldDB" id="A0AAV2RSQ6"/>
<dbReference type="FunFam" id="2.60.40.420:FF:000045">
    <property type="entry name" value="Laccase 2"/>
    <property type="match status" value="1"/>
</dbReference>
<keyword evidence="4" id="KW-0186">Copper</keyword>
<dbReference type="Pfam" id="PF07731">
    <property type="entry name" value="Cu-oxidase_2"/>
    <property type="match status" value="1"/>
</dbReference>
<protein>
    <submittedName>
        <fullName evidence="7">Uncharacterized protein</fullName>
    </submittedName>
</protein>
<dbReference type="GO" id="GO:0016491">
    <property type="term" value="F:oxidoreductase activity"/>
    <property type="evidence" value="ECO:0007669"/>
    <property type="project" value="UniProtKB-KW"/>
</dbReference>
<dbReference type="GO" id="GO:0006826">
    <property type="term" value="P:iron ion transport"/>
    <property type="evidence" value="ECO:0007669"/>
    <property type="project" value="TreeGrafter"/>
</dbReference>
<evidence type="ECO:0000313" key="8">
    <source>
        <dbReference type="Proteomes" id="UP001497623"/>
    </source>
</evidence>
<evidence type="ECO:0000256" key="3">
    <source>
        <dbReference type="ARBA" id="ARBA00023002"/>
    </source>
</evidence>
<keyword evidence="2" id="KW-0479">Metal-binding</keyword>
<dbReference type="EMBL" id="CAXKWB010028199">
    <property type="protein sequence ID" value="CAL4133407.1"/>
    <property type="molecule type" value="Genomic_DNA"/>
</dbReference>
<name>A0AAV2RSQ6_MEGNR</name>
<dbReference type="GO" id="GO:0005507">
    <property type="term" value="F:copper ion binding"/>
    <property type="evidence" value="ECO:0007669"/>
    <property type="project" value="InterPro"/>
</dbReference>
<feature type="domain" description="Plastocyanin-like" evidence="5">
    <location>
        <begin position="1"/>
        <end position="78"/>
    </location>
</feature>
<proteinExistence type="inferred from homology"/>
<dbReference type="InterPro" id="IPR045087">
    <property type="entry name" value="Cu-oxidase_fam"/>
</dbReference>
<dbReference type="PANTHER" id="PTHR11709">
    <property type="entry name" value="MULTI-COPPER OXIDASE"/>
    <property type="match status" value="1"/>
</dbReference>
<organism evidence="7 8">
    <name type="scientific">Meganyctiphanes norvegica</name>
    <name type="common">Northern krill</name>
    <name type="synonym">Thysanopoda norvegica</name>
    <dbReference type="NCBI Taxonomy" id="48144"/>
    <lineage>
        <taxon>Eukaryota</taxon>
        <taxon>Metazoa</taxon>
        <taxon>Ecdysozoa</taxon>
        <taxon>Arthropoda</taxon>
        <taxon>Crustacea</taxon>
        <taxon>Multicrustacea</taxon>
        <taxon>Malacostraca</taxon>
        <taxon>Eumalacostraca</taxon>
        <taxon>Eucarida</taxon>
        <taxon>Euphausiacea</taxon>
        <taxon>Euphausiidae</taxon>
        <taxon>Meganyctiphanes</taxon>
    </lineage>
</organism>
<dbReference type="GO" id="GO:0005886">
    <property type="term" value="C:plasma membrane"/>
    <property type="evidence" value="ECO:0007669"/>
    <property type="project" value="TreeGrafter"/>
</dbReference>
<dbReference type="InterPro" id="IPR008972">
    <property type="entry name" value="Cupredoxin"/>
</dbReference>
<feature type="domain" description="Plastocyanin-like" evidence="6">
    <location>
        <begin position="219"/>
        <end position="332"/>
    </location>
</feature>